<dbReference type="EMBL" id="QQST01000001">
    <property type="protein sequence ID" value="RDI72846.1"/>
    <property type="molecule type" value="Genomic_DNA"/>
</dbReference>
<evidence type="ECO:0000313" key="4">
    <source>
        <dbReference type="EMBL" id="SDQ22760.1"/>
    </source>
</evidence>
<feature type="compositionally biased region" description="Polar residues" evidence="1">
    <location>
        <begin position="1"/>
        <end position="15"/>
    </location>
</feature>
<keyword evidence="6" id="KW-1185">Reference proteome</keyword>
<dbReference type="OrthoDB" id="45654at2157"/>
<proteinExistence type="predicted"/>
<gene>
    <name evidence="3" type="ORF">DWB78_14545</name>
    <name evidence="4" type="ORF">SAMN05216278_1032</name>
</gene>
<dbReference type="AlphaFoldDB" id="A0A1H0Z619"/>
<evidence type="ECO:0000259" key="2">
    <source>
        <dbReference type="Pfam" id="PF23458"/>
    </source>
</evidence>
<dbReference type="Proteomes" id="UP000199289">
    <property type="component" value="Unassembled WGS sequence"/>
</dbReference>
<dbReference type="InterPro" id="IPR055554">
    <property type="entry name" value="DUF7130"/>
</dbReference>
<protein>
    <recommendedName>
        <fullName evidence="2">DUF7130 domain-containing protein</fullName>
    </recommendedName>
</protein>
<feature type="region of interest" description="Disordered" evidence="1">
    <location>
        <begin position="1"/>
        <end position="23"/>
    </location>
</feature>
<reference evidence="3 6" key="3">
    <citation type="submission" date="2018-07" db="EMBL/GenBank/DDBJ databases">
        <title>Genome sequence of extremly halophilic archaeon Halopelagius longus strain BC12-B1.</title>
        <authorList>
            <person name="Zhang X."/>
        </authorList>
    </citation>
    <scope>NUCLEOTIDE SEQUENCE [LARGE SCALE GENOMIC DNA]</scope>
    <source>
        <strain evidence="3 6">BC12-B1</strain>
    </source>
</reference>
<accession>A0A1H0Z619</accession>
<sequence length="74" mass="8424">MSYENDQSYLDNLTDGNKDETEVPIGDVQGIEARNDAMWRCAECGEMGKIRDALPERCPGCDSAKEELFYWVED</sequence>
<dbReference type="SUPFAM" id="SSF57802">
    <property type="entry name" value="Rubredoxin-like"/>
    <property type="match status" value="1"/>
</dbReference>
<evidence type="ECO:0000313" key="6">
    <source>
        <dbReference type="Proteomes" id="UP000255421"/>
    </source>
</evidence>
<feature type="domain" description="DUF7130" evidence="2">
    <location>
        <begin position="35"/>
        <end position="74"/>
    </location>
</feature>
<evidence type="ECO:0000256" key="1">
    <source>
        <dbReference type="SAM" id="MobiDB-lite"/>
    </source>
</evidence>
<reference evidence="5" key="1">
    <citation type="submission" date="2016-10" db="EMBL/GenBank/DDBJ databases">
        <authorList>
            <person name="Varghese N."/>
            <person name="Submissions S."/>
        </authorList>
    </citation>
    <scope>NUCLEOTIDE SEQUENCE [LARGE SCALE GENOMIC DNA]</scope>
    <source>
        <strain evidence="5">CGMCC 1.12397</strain>
    </source>
</reference>
<reference evidence="4" key="2">
    <citation type="submission" date="2016-10" db="EMBL/GenBank/DDBJ databases">
        <authorList>
            <person name="de Groot N.N."/>
        </authorList>
    </citation>
    <scope>NUCLEOTIDE SEQUENCE [LARGE SCALE GENOMIC DNA]</scope>
    <source>
        <strain evidence="4">CGMCC 1.12397</strain>
    </source>
</reference>
<name>A0A1H0Z619_9EURY</name>
<dbReference type="Proteomes" id="UP000255421">
    <property type="component" value="Unassembled WGS sequence"/>
</dbReference>
<dbReference type="RefSeq" id="WP_092533855.1">
    <property type="nucleotide sequence ID" value="NZ_FNKQ01000001.1"/>
</dbReference>
<evidence type="ECO:0000313" key="3">
    <source>
        <dbReference type="EMBL" id="RDI72846.1"/>
    </source>
</evidence>
<evidence type="ECO:0000313" key="5">
    <source>
        <dbReference type="Proteomes" id="UP000199289"/>
    </source>
</evidence>
<dbReference type="Pfam" id="PF23458">
    <property type="entry name" value="DUF7130"/>
    <property type="match status" value="1"/>
</dbReference>
<organism evidence="4 5">
    <name type="scientific">Halopelagius longus</name>
    <dbReference type="NCBI Taxonomy" id="1236180"/>
    <lineage>
        <taxon>Archaea</taxon>
        <taxon>Methanobacteriati</taxon>
        <taxon>Methanobacteriota</taxon>
        <taxon>Stenosarchaea group</taxon>
        <taxon>Halobacteria</taxon>
        <taxon>Halobacteriales</taxon>
        <taxon>Haloferacaceae</taxon>
    </lineage>
</organism>
<dbReference type="EMBL" id="FNKQ01000001">
    <property type="protein sequence ID" value="SDQ22760.1"/>
    <property type="molecule type" value="Genomic_DNA"/>
</dbReference>